<comment type="caution">
    <text evidence="3">The sequence shown here is derived from an EMBL/GenBank/DDBJ whole genome shotgun (WGS) entry which is preliminary data.</text>
</comment>
<reference evidence="3" key="1">
    <citation type="submission" date="2021-02" db="EMBL/GenBank/DDBJ databases">
        <title>Genome sequence Cadophora malorum strain M34.</title>
        <authorList>
            <person name="Stefanovic E."/>
            <person name="Vu D."/>
            <person name="Scully C."/>
            <person name="Dijksterhuis J."/>
            <person name="Roader J."/>
            <person name="Houbraken J."/>
        </authorList>
    </citation>
    <scope>NUCLEOTIDE SEQUENCE</scope>
    <source>
        <strain evidence="3">M34</strain>
    </source>
</reference>
<dbReference type="SMART" id="SM00382">
    <property type="entry name" value="AAA"/>
    <property type="match status" value="1"/>
</dbReference>
<dbReference type="InterPro" id="IPR003593">
    <property type="entry name" value="AAA+_ATPase"/>
</dbReference>
<dbReference type="PANTHER" id="PTHR46411:SF3">
    <property type="entry name" value="AAA+ ATPASE DOMAIN-CONTAINING PROTEIN"/>
    <property type="match status" value="1"/>
</dbReference>
<dbReference type="SUPFAM" id="SSF52540">
    <property type="entry name" value="P-loop containing nucleoside triphosphate hydrolases"/>
    <property type="match status" value="1"/>
</dbReference>
<dbReference type="InterPro" id="IPR003959">
    <property type="entry name" value="ATPase_AAA_core"/>
</dbReference>
<keyword evidence="4" id="KW-1185">Reference proteome</keyword>
<organism evidence="3 4">
    <name type="scientific">Cadophora malorum</name>
    <dbReference type="NCBI Taxonomy" id="108018"/>
    <lineage>
        <taxon>Eukaryota</taxon>
        <taxon>Fungi</taxon>
        <taxon>Dikarya</taxon>
        <taxon>Ascomycota</taxon>
        <taxon>Pezizomycotina</taxon>
        <taxon>Leotiomycetes</taxon>
        <taxon>Helotiales</taxon>
        <taxon>Ploettnerulaceae</taxon>
        <taxon>Cadophora</taxon>
    </lineage>
</organism>
<sequence>MKPRIDDPQDATDDESSGFDDIEHVEPLQNSTIKQLKCEVKEYEERMNLKGESVMKEIEERHAVDEKVEGQDYAMKSYKRFSRDGELESSRLEIQSPYLKDTLRTAIEHYPGVSLRGDTIILHGPLRCIFHYRKELEGYRQKVGDRYAKLHIHLLLRFMGKELRSSIRGYEANVGASISNPAIEYKDLWMVFLPVIQRLRQRHIARGRKFCALKGHHHRSYTGRAFAVSDKWDEREDDLPRPPLPPGAPYSKYKVDSVTVNSRIVVDCKTFGESKSPNRVWLNDRKPLWTKPDEEEINTLSDDDLMICDFQIPGFSLFDKKWCFFAVDFIKDVEFNDTAFQQLLLPKNHKNLVHALVKNHGSDDFDDLIKGKGKGLVFVLHGAPGVGKTFTAESIADDVGKPLYVVNSGELGVRPYEVEMHLNSALRLATHWGAIVLIDEADVFLEQRTIHDLTRNCLVSLFLRILEYYEGILFLTTNRLTSFDLAFKSRIHLALKYTPLDHHRRKELWKLFIGRSTKETSQVWDEAILDDLARVDINGRQIKNSVRTASTLARSMNTVLAKEHIDIVLGTIESFEADLNEDTQDVVA</sequence>
<dbReference type="GO" id="GO:0016887">
    <property type="term" value="F:ATP hydrolysis activity"/>
    <property type="evidence" value="ECO:0007669"/>
    <property type="project" value="InterPro"/>
</dbReference>
<evidence type="ECO:0000259" key="2">
    <source>
        <dbReference type="SMART" id="SM00382"/>
    </source>
</evidence>
<evidence type="ECO:0000313" key="3">
    <source>
        <dbReference type="EMBL" id="KAG4415988.1"/>
    </source>
</evidence>
<evidence type="ECO:0000313" key="4">
    <source>
        <dbReference type="Proteomes" id="UP000664132"/>
    </source>
</evidence>
<dbReference type="PANTHER" id="PTHR46411">
    <property type="entry name" value="FAMILY ATPASE, PUTATIVE-RELATED"/>
    <property type="match status" value="1"/>
</dbReference>
<dbReference type="InterPro" id="IPR027417">
    <property type="entry name" value="P-loop_NTPase"/>
</dbReference>
<dbReference type="AlphaFoldDB" id="A0A8H7TBV3"/>
<dbReference type="Pfam" id="PF00004">
    <property type="entry name" value="AAA"/>
    <property type="match status" value="1"/>
</dbReference>
<dbReference type="Proteomes" id="UP000664132">
    <property type="component" value="Unassembled WGS sequence"/>
</dbReference>
<dbReference type="Gene3D" id="3.40.50.300">
    <property type="entry name" value="P-loop containing nucleotide triphosphate hydrolases"/>
    <property type="match status" value="1"/>
</dbReference>
<protein>
    <recommendedName>
        <fullName evidence="2">AAA+ ATPase domain-containing protein</fullName>
    </recommendedName>
</protein>
<dbReference type="EMBL" id="JAFJYH010000201">
    <property type="protein sequence ID" value="KAG4415988.1"/>
    <property type="molecule type" value="Genomic_DNA"/>
</dbReference>
<dbReference type="GO" id="GO:0005524">
    <property type="term" value="F:ATP binding"/>
    <property type="evidence" value="ECO:0007669"/>
    <property type="project" value="InterPro"/>
</dbReference>
<dbReference type="OrthoDB" id="10042665at2759"/>
<gene>
    <name evidence="3" type="ORF">IFR04_010873</name>
</gene>
<feature type="compositionally biased region" description="Acidic residues" evidence="1">
    <location>
        <begin position="8"/>
        <end position="20"/>
    </location>
</feature>
<name>A0A8H7TBV3_9HELO</name>
<feature type="region of interest" description="Disordered" evidence="1">
    <location>
        <begin position="1"/>
        <end position="27"/>
    </location>
</feature>
<proteinExistence type="predicted"/>
<dbReference type="CDD" id="cd19481">
    <property type="entry name" value="RecA-like_protease"/>
    <property type="match status" value="1"/>
</dbReference>
<accession>A0A8H7TBV3</accession>
<evidence type="ECO:0000256" key="1">
    <source>
        <dbReference type="SAM" id="MobiDB-lite"/>
    </source>
</evidence>
<feature type="domain" description="AAA+ ATPase" evidence="2">
    <location>
        <begin position="374"/>
        <end position="500"/>
    </location>
</feature>